<name>A0A8E2FBL7_9PEZI</name>
<dbReference type="PROSITE" id="PS51142">
    <property type="entry name" value="NAS"/>
    <property type="match status" value="1"/>
</dbReference>
<dbReference type="GO" id="GO:0030410">
    <property type="term" value="F:nicotianamine synthase activity"/>
    <property type="evidence" value="ECO:0007669"/>
    <property type="project" value="InterPro"/>
</dbReference>
<evidence type="ECO:0000256" key="1">
    <source>
        <dbReference type="ARBA" id="ARBA00007009"/>
    </source>
</evidence>
<dbReference type="PANTHER" id="PTHR32266:SF12">
    <property type="entry name" value="NICOTIANAMINE SYNTHASE 3"/>
    <property type="match status" value="1"/>
</dbReference>
<dbReference type="AlphaFoldDB" id="A0A8E2FBL7"/>
<dbReference type="Proteomes" id="UP000250140">
    <property type="component" value="Unassembled WGS sequence"/>
</dbReference>
<sequence length="272" mass="30453">MLLQVEPQANFRIDGPSADVRNREMATKEAIQVAEEIVGIYNDLVVMADLRPGKEVNSLFSRLVEICVKPRNDKVVDAVLENKQIKRLAPQLRQICSNAEAELEGFWANRILCLYRIVAQTVLHSFPYYCNYIDLCRLECSTLLSFLPRDPQSIAFIGSGPLPLTSFCVADRFPSARIHNIDYDLTAIRVSSALALKLGYGERMSFSHEMAIGGGSLKPFDVVCLAALVGMDAEEKLQILADMARRMKHGTIICMRSAHSLRALLYPVSLRY</sequence>
<dbReference type="Gene3D" id="3.40.50.150">
    <property type="entry name" value="Vaccinia Virus protein VP39"/>
    <property type="match status" value="1"/>
</dbReference>
<dbReference type="PANTHER" id="PTHR32266">
    <property type="entry name" value="NICOTIANAMINE SYNTHASE 3"/>
    <property type="match status" value="1"/>
</dbReference>
<dbReference type="GO" id="GO:0030418">
    <property type="term" value="P:nicotianamine biosynthetic process"/>
    <property type="evidence" value="ECO:0007669"/>
    <property type="project" value="InterPro"/>
</dbReference>
<keyword evidence="5" id="KW-1185">Reference proteome</keyword>
<organism evidence="4 5">
    <name type="scientific">Glonium stellatum</name>
    <dbReference type="NCBI Taxonomy" id="574774"/>
    <lineage>
        <taxon>Eukaryota</taxon>
        <taxon>Fungi</taxon>
        <taxon>Dikarya</taxon>
        <taxon>Ascomycota</taxon>
        <taxon>Pezizomycotina</taxon>
        <taxon>Dothideomycetes</taxon>
        <taxon>Pleosporomycetidae</taxon>
        <taxon>Gloniales</taxon>
        <taxon>Gloniaceae</taxon>
        <taxon>Glonium</taxon>
    </lineage>
</organism>
<comment type="similarity">
    <text evidence="1">Belongs to the nicotianamine synthase (NAS)-like family.</text>
</comment>
<evidence type="ECO:0000256" key="2">
    <source>
        <dbReference type="ARBA" id="ARBA00022679"/>
    </source>
</evidence>
<gene>
    <name evidence="4" type="ORF">AOQ84DRAFT_351987</name>
</gene>
<dbReference type="Pfam" id="PF03059">
    <property type="entry name" value="NAS"/>
    <property type="match status" value="1"/>
</dbReference>
<keyword evidence="2" id="KW-0808">Transferase</keyword>
<dbReference type="InterPro" id="IPR029063">
    <property type="entry name" value="SAM-dependent_MTases_sf"/>
</dbReference>
<dbReference type="EMBL" id="KV748715">
    <property type="protein sequence ID" value="OCL13483.1"/>
    <property type="molecule type" value="Genomic_DNA"/>
</dbReference>
<proteinExistence type="inferred from homology"/>
<evidence type="ECO:0000313" key="5">
    <source>
        <dbReference type="Proteomes" id="UP000250140"/>
    </source>
</evidence>
<dbReference type="OrthoDB" id="1858069at2759"/>
<accession>A0A8E2FBL7</accession>
<evidence type="ECO:0000256" key="3">
    <source>
        <dbReference type="ARBA" id="ARBA00022691"/>
    </source>
</evidence>
<reference evidence="4 5" key="1">
    <citation type="journal article" date="2016" name="Nat. Commun.">
        <title>Ectomycorrhizal ecology is imprinted in the genome of the dominant symbiotic fungus Cenococcum geophilum.</title>
        <authorList>
            <consortium name="DOE Joint Genome Institute"/>
            <person name="Peter M."/>
            <person name="Kohler A."/>
            <person name="Ohm R.A."/>
            <person name="Kuo A."/>
            <person name="Krutzmann J."/>
            <person name="Morin E."/>
            <person name="Arend M."/>
            <person name="Barry K.W."/>
            <person name="Binder M."/>
            <person name="Choi C."/>
            <person name="Clum A."/>
            <person name="Copeland A."/>
            <person name="Grisel N."/>
            <person name="Haridas S."/>
            <person name="Kipfer T."/>
            <person name="LaButti K."/>
            <person name="Lindquist E."/>
            <person name="Lipzen A."/>
            <person name="Maire R."/>
            <person name="Meier B."/>
            <person name="Mihaltcheva S."/>
            <person name="Molinier V."/>
            <person name="Murat C."/>
            <person name="Poggeler S."/>
            <person name="Quandt C.A."/>
            <person name="Sperisen C."/>
            <person name="Tritt A."/>
            <person name="Tisserant E."/>
            <person name="Crous P.W."/>
            <person name="Henrissat B."/>
            <person name="Nehls U."/>
            <person name="Egli S."/>
            <person name="Spatafora J.W."/>
            <person name="Grigoriev I.V."/>
            <person name="Martin F.M."/>
        </authorList>
    </citation>
    <scope>NUCLEOTIDE SEQUENCE [LARGE SCALE GENOMIC DNA]</scope>
    <source>
        <strain evidence="4 5">CBS 207.34</strain>
    </source>
</reference>
<evidence type="ECO:0000313" key="4">
    <source>
        <dbReference type="EMBL" id="OCL13483.1"/>
    </source>
</evidence>
<keyword evidence="3" id="KW-0949">S-adenosyl-L-methionine</keyword>
<protein>
    <submittedName>
        <fullName evidence="4">Nicotianamine synthase</fullName>
    </submittedName>
</protein>
<dbReference type="InterPro" id="IPR004298">
    <property type="entry name" value="Nicotian_synth"/>
</dbReference>
<dbReference type="SUPFAM" id="SSF53335">
    <property type="entry name" value="S-adenosyl-L-methionine-dependent methyltransferases"/>
    <property type="match status" value="1"/>
</dbReference>